<sequence>MGFKSKERKRAGNGEKFY</sequence>
<name>A0A0E9UV89_ANGAN</name>
<reference evidence="1" key="1">
    <citation type="submission" date="2014-11" db="EMBL/GenBank/DDBJ databases">
        <authorList>
            <person name="Amaro Gonzalez C."/>
        </authorList>
    </citation>
    <scope>NUCLEOTIDE SEQUENCE</scope>
</reference>
<proteinExistence type="predicted"/>
<organism evidence="1">
    <name type="scientific">Anguilla anguilla</name>
    <name type="common">European freshwater eel</name>
    <name type="synonym">Muraena anguilla</name>
    <dbReference type="NCBI Taxonomy" id="7936"/>
    <lineage>
        <taxon>Eukaryota</taxon>
        <taxon>Metazoa</taxon>
        <taxon>Chordata</taxon>
        <taxon>Craniata</taxon>
        <taxon>Vertebrata</taxon>
        <taxon>Euteleostomi</taxon>
        <taxon>Actinopterygii</taxon>
        <taxon>Neopterygii</taxon>
        <taxon>Teleostei</taxon>
        <taxon>Anguilliformes</taxon>
        <taxon>Anguillidae</taxon>
        <taxon>Anguilla</taxon>
    </lineage>
</organism>
<reference evidence="1" key="2">
    <citation type="journal article" date="2015" name="Fish Shellfish Immunol.">
        <title>Early steps in the European eel (Anguilla anguilla)-Vibrio vulnificus interaction in the gills: Role of the RtxA13 toxin.</title>
        <authorList>
            <person name="Callol A."/>
            <person name="Pajuelo D."/>
            <person name="Ebbesson L."/>
            <person name="Teles M."/>
            <person name="MacKenzie S."/>
            <person name="Amaro C."/>
        </authorList>
    </citation>
    <scope>NUCLEOTIDE SEQUENCE</scope>
</reference>
<accession>A0A0E9UV89</accession>
<dbReference type="EMBL" id="GBXM01039452">
    <property type="protein sequence ID" value="JAH69125.1"/>
    <property type="molecule type" value="Transcribed_RNA"/>
</dbReference>
<dbReference type="AlphaFoldDB" id="A0A0E9UV89"/>
<evidence type="ECO:0000313" key="1">
    <source>
        <dbReference type="EMBL" id="JAH69125.1"/>
    </source>
</evidence>
<protein>
    <submittedName>
        <fullName evidence="1">Uncharacterized protein</fullName>
    </submittedName>
</protein>